<proteinExistence type="predicted"/>
<name>A0A0E9VZE1_ANGAN</name>
<reference evidence="1" key="2">
    <citation type="journal article" date="2015" name="Fish Shellfish Immunol.">
        <title>Early steps in the European eel (Anguilla anguilla)-Vibrio vulnificus interaction in the gills: Role of the RtxA13 toxin.</title>
        <authorList>
            <person name="Callol A."/>
            <person name="Pajuelo D."/>
            <person name="Ebbesson L."/>
            <person name="Teles M."/>
            <person name="MacKenzie S."/>
            <person name="Amaro C."/>
        </authorList>
    </citation>
    <scope>NUCLEOTIDE SEQUENCE</scope>
</reference>
<accession>A0A0E9VZE1</accession>
<reference evidence="1" key="1">
    <citation type="submission" date="2014-11" db="EMBL/GenBank/DDBJ databases">
        <authorList>
            <person name="Amaro Gonzalez C."/>
        </authorList>
    </citation>
    <scope>NUCLEOTIDE SEQUENCE</scope>
</reference>
<evidence type="ECO:0000313" key="1">
    <source>
        <dbReference type="EMBL" id="JAH82680.1"/>
    </source>
</evidence>
<dbReference type="AlphaFoldDB" id="A0A0E9VZE1"/>
<sequence length="36" mass="4247">MDKPTSISDKTKYMQPLSRQLISHLIPQCVKRLFRS</sequence>
<protein>
    <submittedName>
        <fullName evidence="1">Uncharacterized protein</fullName>
    </submittedName>
</protein>
<dbReference type="EMBL" id="GBXM01025897">
    <property type="protein sequence ID" value="JAH82680.1"/>
    <property type="molecule type" value="Transcribed_RNA"/>
</dbReference>
<organism evidence="1">
    <name type="scientific">Anguilla anguilla</name>
    <name type="common">European freshwater eel</name>
    <name type="synonym">Muraena anguilla</name>
    <dbReference type="NCBI Taxonomy" id="7936"/>
    <lineage>
        <taxon>Eukaryota</taxon>
        <taxon>Metazoa</taxon>
        <taxon>Chordata</taxon>
        <taxon>Craniata</taxon>
        <taxon>Vertebrata</taxon>
        <taxon>Euteleostomi</taxon>
        <taxon>Actinopterygii</taxon>
        <taxon>Neopterygii</taxon>
        <taxon>Teleostei</taxon>
        <taxon>Anguilliformes</taxon>
        <taxon>Anguillidae</taxon>
        <taxon>Anguilla</taxon>
    </lineage>
</organism>